<organism evidence="1 2">
    <name type="scientific">Vibrio splendidus</name>
    <dbReference type="NCBI Taxonomy" id="29497"/>
    <lineage>
        <taxon>Bacteria</taxon>
        <taxon>Pseudomonadati</taxon>
        <taxon>Pseudomonadota</taxon>
        <taxon>Gammaproteobacteria</taxon>
        <taxon>Vibrionales</taxon>
        <taxon>Vibrionaceae</taxon>
        <taxon>Vibrio</taxon>
    </lineage>
</organism>
<dbReference type="Proteomes" id="UP000235405">
    <property type="component" value="Unassembled WGS sequence"/>
</dbReference>
<comment type="caution">
    <text evidence="1">The sequence shown here is derived from an EMBL/GenBank/DDBJ whole genome shotgun (WGS) entry which is preliminary data.</text>
</comment>
<name>A0A2N7CJW5_VIBSP</name>
<reference evidence="2" key="1">
    <citation type="submission" date="2016-07" db="EMBL/GenBank/DDBJ databases">
        <title>Nontailed viruses are major unrecognized killers of bacteria in the ocean.</title>
        <authorList>
            <person name="Kauffman K."/>
            <person name="Hussain F."/>
            <person name="Yang J."/>
            <person name="Arevalo P."/>
            <person name="Brown J."/>
            <person name="Cutler M."/>
            <person name="Kelly L."/>
            <person name="Polz M.F."/>
        </authorList>
    </citation>
    <scope>NUCLEOTIDE SEQUENCE [LARGE SCALE GENOMIC DNA]</scope>
    <source>
        <strain evidence="2">10N.286.54.F3</strain>
    </source>
</reference>
<gene>
    <name evidence="1" type="ORF">BCV19_22055</name>
</gene>
<sequence length="388" mass="44072">MKSVYGVMPSVHHPDPQFSGATSQLNAMKLSINRVIQGSDKEQLAAKAQLTKIVNSVYAPPLKQRTSWIDKDSETIKKMYPKLKEYKEKNGLKDIPRSGHHIIGKSMLTKFLSVAVQTEQGKHAAEAYLKAVGIKEKHIRDLLIESKMLSKNIVNPEALSKLLLQIDTQTEKEKVESAVGNLLWPKWNIVMGPSNKSRSDDMCNGKVLALFKSKDCDPQLVEMSKTAERIWNAMMQNGGLYNKNLTEASLTTLKQEFECIADSSLAKKDTYWYPQEADWKNKQFSVFNAATNRMESKVLHHKNKEKGETGNPNGSTYIAENFPSRFRPYTNFENNLRDGIVRAALEIKNPKEQKKFISEYMKPLIENSHILDAREYQIMANKKQTSTS</sequence>
<evidence type="ECO:0000313" key="2">
    <source>
        <dbReference type="Proteomes" id="UP000235405"/>
    </source>
</evidence>
<evidence type="ECO:0000313" key="1">
    <source>
        <dbReference type="EMBL" id="PMF33250.1"/>
    </source>
</evidence>
<protein>
    <submittedName>
        <fullName evidence="1">Uncharacterized protein</fullName>
    </submittedName>
</protein>
<proteinExistence type="predicted"/>
<accession>A0A2N7CJW5</accession>
<dbReference type="EMBL" id="MCSW01000027">
    <property type="protein sequence ID" value="PMF33250.1"/>
    <property type="molecule type" value="Genomic_DNA"/>
</dbReference>
<dbReference type="RefSeq" id="WP_102481694.1">
    <property type="nucleotide sequence ID" value="NZ_MCSW01000027.1"/>
</dbReference>
<dbReference type="AlphaFoldDB" id="A0A2N7CJW5"/>